<accession>A0A9N7TGV4</accession>
<dbReference type="EMBL" id="CADEAL010000016">
    <property type="protein sequence ID" value="CAB1412737.1"/>
    <property type="molecule type" value="Genomic_DNA"/>
</dbReference>
<keyword evidence="3" id="KW-1185">Reference proteome</keyword>
<evidence type="ECO:0000313" key="2">
    <source>
        <dbReference type="EMBL" id="CAB1412737.1"/>
    </source>
</evidence>
<feature type="compositionally biased region" description="Basic and acidic residues" evidence="1">
    <location>
        <begin position="45"/>
        <end position="54"/>
    </location>
</feature>
<evidence type="ECO:0000313" key="3">
    <source>
        <dbReference type="Proteomes" id="UP001153269"/>
    </source>
</evidence>
<feature type="compositionally biased region" description="Basic and acidic residues" evidence="1">
    <location>
        <begin position="101"/>
        <end position="118"/>
    </location>
</feature>
<feature type="compositionally biased region" description="Basic and acidic residues" evidence="1">
    <location>
        <begin position="80"/>
        <end position="94"/>
    </location>
</feature>
<dbReference type="AlphaFoldDB" id="A0A9N7TGV4"/>
<organism evidence="2 3">
    <name type="scientific">Pleuronectes platessa</name>
    <name type="common">European plaice</name>
    <dbReference type="NCBI Taxonomy" id="8262"/>
    <lineage>
        <taxon>Eukaryota</taxon>
        <taxon>Metazoa</taxon>
        <taxon>Chordata</taxon>
        <taxon>Craniata</taxon>
        <taxon>Vertebrata</taxon>
        <taxon>Euteleostomi</taxon>
        <taxon>Actinopterygii</taxon>
        <taxon>Neopterygii</taxon>
        <taxon>Teleostei</taxon>
        <taxon>Neoteleostei</taxon>
        <taxon>Acanthomorphata</taxon>
        <taxon>Carangaria</taxon>
        <taxon>Pleuronectiformes</taxon>
        <taxon>Pleuronectoidei</taxon>
        <taxon>Pleuronectidae</taxon>
        <taxon>Pleuronectes</taxon>
    </lineage>
</organism>
<protein>
    <submittedName>
        <fullName evidence="2">Uncharacterized protein</fullName>
    </submittedName>
</protein>
<sequence length="118" mass="13367">MFPLDMGCQDLKQYQQDLDSPGPEILCSDAFTVSTIPPQDPVEGCSERRRDRLPDASPQHHPTHGLEVHCNTEPSCWGGRVRERARYSKEEGRGNKRRTAREHTEGKVDHSAEEGQLE</sequence>
<evidence type="ECO:0000256" key="1">
    <source>
        <dbReference type="SAM" id="MobiDB-lite"/>
    </source>
</evidence>
<feature type="region of interest" description="Disordered" evidence="1">
    <location>
        <begin position="36"/>
        <end position="118"/>
    </location>
</feature>
<reference evidence="2" key="1">
    <citation type="submission" date="2020-03" db="EMBL/GenBank/DDBJ databases">
        <authorList>
            <person name="Weist P."/>
        </authorList>
    </citation>
    <scope>NUCLEOTIDE SEQUENCE</scope>
</reference>
<gene>
    <name evidence="2" type="ORF">PLEPLA_LOCUS431</name>
</gene>
<proteinExistence type="predicted"/>
<name>A0A9N7TGV4_PLEPL</name>
<comment type="caution">
    <text evidence="2">The sequence shown here is derived from an EMBL/GenBank/DDBJ whole genome shotgun (WGS) entry which is preliminary data.</text>
</comment>
<dbReference type="Proteomes" id="UP001153269">
    <property type="component" value="Unassembled WGS sequence"/>
</dbReference>